<feature type="transmembrane region" description="Helical" evidence="7">
    <location>
        <begin position="183"/>
        <end position="204"/>
    </location>
</feature>
<dbReference type="SMART" id="SM00387">
    <property type="entry name" value="HATPase_c"/>
    <property type="match status" value="1"/>
</dbReference>
<evidence type="ECO:0000256" key="2">
    <source>
        <dbReference type="ARBA" id="ARBA00012438"/>
    </source>
</evidence>
<dbReference type="GO" id="GO:0016301">
    <property type="term" value="F:kinase activity"/>
    <property type="evidence" value="ECO:0007669"/>
    <property type="project" value="UniProtKB-KW"/>
</dbReference>
<dbReference type="SUPFAM" id="SSF55874">
    <property type="entry name" value="ATPase domain of HSP90 chaperone/DNA topoisomerase II/histidine kinase"/>
    <property type="match status" value="1"/>
</dbReference>
<keyword evidence="4" id="KW-0808">Transferase</keyword>
<keyword evidence="10" id="KW-1185">Reference proteome</keyword>
<dbReference type="CDD" id="cd00082">
    <property type="entry name" value="HisKA"/>
    <property type="match status" value="1"/>
</dbReference>
<evidence type="ECO:0000259" key="8">
    <source>
        <dbReference type="PROSITE" id="PS50109"/>
    </source>
</evidence>
<evidence type="ECO:0000256" key="3">
    <source>
        <dbReference type="ARBA" id="ARBA00022553"/>
    </source>
</evidence>
<sequence>MKRLLHKIWKLVVLCLATALAAMVVATYYGSELLLAPVQGTASSASLDEYAWALGQYQAQLDRLEVQAVRYATKLDPDRAKLRKERELLEGAYRMLQLSRGPDSSGQGTLARDSVASLDRFMGLVRSDTERVEYDPAHIGVLGMHCDEVRQALGNYLTAARYADVQRLRTDQADFLDRREGLLISWMVLWAAILLALVGFLFDVRRTRTALRMSRESLRQQEKTIALLQEEVFAKTTILGTISHELKIPLQTIISSVDLLANRIKAPREVEVIERLNSGASRLQAQMQDLTDYARLDSGRMGLRRIEFVPHELVKRVLTDLKDAAERKGLQLVQHGGRSNAVVATDAHRIQQILTNLVTNAIKYSSKGAIQVSAELKLDKEQRSAPWLLELSVADSGPGIAQADLPYVFEPFTQIEQDGTRRLDGAGLGLAIVKKLVDLFEGTIAVQSELGRGSRFTVSLPVSLVTEAKGAQEESALPR</sequence>
<dbReference type="PRINTS" id="PR00344">
    <property type="entry name" value="BCTRLSENSOR"/>
</dbReference>
<dbReference type="PROSITE" id="PS50109">
    <property type="entry name" value="HIS_KIN"/>
    <property type="match status" value="1"/>
</dbReference>
<dbReference type="InterPro" id="IPR036890">
    <property type="entry name" value="HATPase_C_sf"/>
</dbReference>
<keyword evidence="7" id="KW-1133">Transmembrane helix</keyword>
<dbReference type="Pfam" id="PF02518">
    <property type="entry name" value="HATPase_c"/>
    <property type="match status" value="1"/>
</dbReference>
<dbReference type="InterPro" id="IPR003661">
    <property type="entry name" value="HisK_dim/P_dom"/>
</dbReference>
<evidence type="ECO:0000256" key="6">
    <source>
        <dbReference type="SAM" id="Coils"/>
    </source>
</evidence>
<keyword evidence="5 9" id="KW-0418">Kinase</keyword>
<dbReference type="InterPro" id="IPR003594">
    <property type="entry name" value="HATPase_dom"/>
</dbReference>
<evidence type="ECO:0000313" key="9">
    <source>
        <dbReference type="EMBL" id="WEF31559.1"/>
    </source>
</evidence>
<keyword evidence="7" id="KW-0472">Membrane</keyword>
<dbReference type="Proteomes" id="UP001216510">
    <property type="component" value="Chromosome"/>
</dbReference>
<dbReference type="SUPFAM" id="SSF47384">
    <property type="entry name" value="Homodimeric domain of signal transducing histidine kinase"/>
    <property type="match status" value="1"/>
</dbReference>
<dbReference type="Pfam" id="PF00512">
    <property type="entry name" value="HisKA"/>
    <property type="match status" value="1"/>
</dbReference>
<evidence type="ECO:0000313" key="10">
    <source>
        <dbReference type="Proteomes" id="UP001216510"/>
    </source>
</evidence>
<reference evidence="9 10" key="1">
    <citation type="submission" date="2023-02" db="EMBL/GenBank/DDBJ databases">
        <title>Gemone sequence of Telluria chitinolytica ACM 3522T.</title>
        <authorList>
            <person name="Frediansyah A."/>
            <person name="Miess H."/>
            <person name="Gross H."/>
        </authorList>
    </citation>
    <scope>NUCLEOTIDE SEQUENCE [LARGE SCALE GENOMIC DNA]</scope>
    <source>
        <strain evidence="9 10">ACM 3522</strain>
    </source>
</reference>
<gene>
    <name evidence="9" type="ORF">PX653_19130</name>
</gene>
<dbReference type="Gene3D" id="1.10.287.130">
    <property type="match status" value="1"/>
</dbReference>
<dbReference type="InterPro" id="IPR005467">
    <property type="entry name" value="His_kinase_dom"/>
</dbReference>
<dbReference type="EMBL" id="CP119083">
    <property type="protein sequence ID" value="WEF31559.1"/>
    <property type="molecule type" value="Genomic_DNA"/>
</dbReference>
<dbReference type="PANTHER" id="PTHR43047:SF72">
    <property type="entry name" value="OSMOSENSING HISTIDINE PROTEIN KINASE SLN1"/>
    <property type="match status" value="1"/>
</dbReference>
<organism evidence="9 10">
    <name type="scientific">Pseudoduganella chitinolytica</name>
    <dbReference type="NCBI Taxonomy" id="34070"/>
    <lineage>
        <taxon>Bacteria</taxon>
        <taxon>Pseudomonadati</taxon>
        <taxon>Pseudomonadota</taxon>
        <taxon>Betaproteobacteria</taxon>
        <taxon>Burkholderiales</taxon>
        <taxon>Oxalobacteraceae</taxon>
        <taxon>Telluria group</taxon>
        <taxon>Pseudoduganella</taxon>
    </lineage>
</organism>
<comment type="catalytic activity">
    <reaction evidence="1">
        <text>ATP + protein L-histidine = ADP + protein N-phospho-L-histidine.</text>
        <dbReference type="EC" id="2.7.13.3"/>
    </reaction>
</comment>
<proteinExistence type="predicted"/>
<evidence type="ECO:0000256" key="5">
    <source>
        <dbReference type="ARBA" id="ARBA00022777"/>
    </source>
</evidence>
<feature type="domain" description="Histidine kinase" evidence="8">
    <location>
        <begin position="241"/>
        <end position="464"/>
    </location>
</feature>
<feature type="coiled-coil region" evidence="6">
    <location>
        <begin position="47"/>
        <end position="74"/>
    </location>
</feature>
<keyword evidence="7" id="KW-0812">Transmembrane</keyword>
<dbReference type="InterPro" id="IPR036097">
    <property type="entry name" value="HisK_dim/P_sf"/>
</dbReference>
<accession>A0ABY8B6K0</accession>
<protein>
    <recommendedName>
        <fullName evidence="2">histidine kinase</fullName>
        <ecNumber evidence="2">2.7.13.3</ecNumber>
    </recommendedName>
</protein>
<keyword evidence="6" id="KW-0175">Coiled coil</keyword>
<evidence type="ECO:0000256" key="7">
    <source>
        <dbReference type="SAM" id="Phobius"/>
    </source>
</evidence>
<keyword evidence="3" id="KW-0597">Phosphoprotein</keyword>
<dbReference type="CDD" id="cd16922">
    <property type="entry name" value="HATPase_EvgS-ArcB-TorS-like"/>
    <property type="match status" value="1"/>
</dbReference>
<dbReference type="EC" id="2.7.13.3" evidence="2"/>
<dbReference type="PANTHER" id="PTHR43047">
    <property type="entry name" value="TWO-COMPONENT HISTIDINE PROTEIN KINASE"/>
    <property type="match status" value="1"/>
</dbReference>
<dbReference type="InterPro" id="IPR004358">
    <property type="entry name" value="Sig_transdc_His_kin-like_C"/>
</dbReference>
<name>A0ABY8B6K0_9BURK</name>
<dbReference type="Gene3D" id="3.30.565.10">
    <property type="entry name" value="Histidine kinase-like ATPase, C-terminal domain"/>
    <property type="match status" value="1"/>
</dbReference>
<evidence type="ECO:0000256" key="1">
    <source>
        <dbReference type="ARBA" id="ARBA00000085"/>
    </source>
</evidence>
<dbReference type="RefSeq" id="WP_277414330.1">
    <property type="nucleotide sequence ID" value="NZ_CP119083.1"/>
</dbReference>
<evidence type="ECO:0000256" key="4">
    <source>
        <dbReference type="ARBA" id="ARBA00022679"/>
    </source>
</evidence>
<dbReference type="SMART" id="SM00388">
    <property type="entry name" value="HisKA"/>
    <property type="match status" value="1"/>
</dbReference>